<reference evidence="2 3" key="1">
    <citation type="journal article" date="2003" name="DNA Res.">
        <title>Complete genome structure of Gloeobacter violaceus PCC 7421, a cyanobacterium that lacks thylakoids.</title>
        <authorList>
            <person name="Nakamura Y."/>
            <person name="Kaneko T."/>
            <person name="Sato S."/>
            <person name="Mimuro M."/>
            <person name="Miyashita H."/>
            <person name="Tsuchiya T."/>
            <person name="Sasamoto S."/>
            <person name="Watanabe A."/>
            <person name="Kawashima K."/>
            <person name="Kishida Y."/>
            <person name="Kiyokawa C."/>
            <person name="Kohara M."/>
            <person name="Matsumoto M."/>
            <person name="Matsuno A."/>
            <person name="Nakazaki N."/>
            <person name="Shimpo S."/>
            <person name="Takeuchi C."/>
            <person name="Yamada M."/>
            <person name="Tabata S."/>
        </authorList>
    </citation>
    <scope>NUCLEOTIDE SEQUENCE [LARGE SCALE GENOMIC DNA]</scope>
    <source>
        <strain evidence="3">ATCC 29082 / PCC 7421</strain>
    </source>
</reference>
<dbReference type="GO" id="GO:0030638">
    <property type="term" value="P:polyketide metabolic process"/>
    <property type="evidence" value="ECO:0007669"/>
    <property type="project" value="InterPro"/>
</dbReference>
<evidence type="ECO:0000256" key="1">
    <source>
        <dbReference type="SAM" id="MobiDB-lite"/>
    </source>
</evidence>
<dbReference type="EnsemblBacteria" id="BAC88168">
    <property type="protein sequence ID" value="BAC88168"/>
    <property type="gene ID" value="BAC88168"/>
</dbReference>
<dbReference type="STRING" id="251221.gene:10757699"/>
<dbReference type="eggNOG" id="COG5485">
    <property type="taxonomic scope" value="Bacteria"/>
</dbReference>
<feature type="region of interest" description="Disordered" evidence="1">
    <location>
        <begin position="1"/>
        <end position="23"/>
    </location>
</feature>
<dbReference type="InterPro" id="IPR009959">
    <property type="entry name" value="Cyclase_SnoaL-like"/>
</dbReference>
<gene>
    <name evidence="2" type="ordered locus">glr0227</name>
</gene>
<dbReference type="AlphaFoldDB" id="Q7NP31"/>
<dbReference type="InParanoid" id="Q7NP31"/>
<name>Q7NP31_GLOVI</name>
<reference evidence="2 3" key="2">
    <citation type="journal article" date="2003" name="DNA Res.">
        <title>Complete genome structure of Gloeobacter violaceus PCC 7421, a cyanobacterium that lacks thylakoids (supplement).</title>
        <authorList>
            <person name="Nakamura Y."/>
            <person name="Kaneko T."/>
            <person name="Sato S."/>
            <person name="Mimuro M."/>
            <person name="Miyashita H."/>
            <person name="Tsuchiya T."/>
            <person name="Sasamoto S."/>
            <person name="Watanabe A."/>
            <person name="Kawashima K."/>
            <person name="Kishida Y."/>
            <person name="Kiyokawa C."/>
            <person name="Kohara M."/>
            <person name="Matsumoto M."/>
            <person name="Matsuno A."/>
            <person name="Nakazaki N."/>
            <person name="Shimpo S."/>
            <person name="Takeuchi C."/>
            <person name="Yamada M."/>
            <person name="Tabata S."/>
        </authorList>
    </citation>
    <scope>NUCLEOTIDE SEQUENCE [LARGE SCALE GENOMIC DNA]</scope>
    <source>
        <strain evidence="3">ATCC 29082 / PCC 7421</strain>
    </source>
</reference>
<dbReference type="HOGENOM" id="CLU_100997_5_2_3"/>
<evidence type="ECO:0000313" key="3">
    <source>
        <dbReference type="Proteomes" id="UP000000557"/>
    </source>
</evidence>
<dbReference type="Gene3D" id="3.10.450.50">
    <property type="match status" value="1"/>
</dbReference>
<organism evidence="2 3">
    <name type="scientific">Gloeobacter violaceus (strain ATCC 29082 / PCC 7421)</name>
    <dbReference type="NCBI Taxonomy" id="251221"/>
    <lineage>
        <taxon>Bacteria</taxon>
        <taxon>Bacillati</taxon>
        <taxon>Cyanobacteriota</taxon>
        <taxon>Cyanophyceae</taxon>
        <taxon>Gloeobacterales</taxon>
        <taxon>Gloeobacteraceae</taxon>
        <taxon>Gloeobacter</taxon>
    </lineage>
</organism>
<dbReference type="KEGG" id="gvi:glr0227"/>
<protein>
    <submittedName>
        <fullName evidence="2">Glr0227 protein</fullName>
    </submittedName>
</protein>
<keyword evidence="3" id="KW-1185">Reference proteome</keyword>
<dbReference type="EMBL" id="BA000045">
    <property type="protein sequence ID" value="BAC88168.1"/>
    <property type="molecule type" value="Genomic_DNA"/>
</dbReference>
<sequence>MRHTTSVLHSPVSPPGREPVGGRARTFNECHWEAPMSAEANKALVRKFYEEVFNRRNLALADELVTPDGINHATPPGVPSVGPSGIRFVVSMLTEGFPDHHHAIEDLFAEGDKVAMRCTFSGTHTGSILGLPPTGRAFRQQQMHILRVEGGKLAEHWAVRDDLALMQQLGALQPPAVQPS</sequence>
<dbReference type="OrthoDB" id="9182871at2"/>
<dbReference type="PANTHER" id="PTHR38436">
    <property type="entry name" value="POLYKETIDE CYCLASE SNOAL-LIKE DOMAIN"/>
    <property type="match status" value="1"/>
</dbReference>
<evidence type="ECO:0000313" key="2">
    <source>
        <dbReference type="EMBL" id="BAC88168.1"/>
    </source>
</evidence>
<dbReference type="InterPro" id="IPR032710">
    <property type="entry name" value="NTF2-like_dom_sf"/>
</dbReference>
<accession>Q7NP31</accession>
<dbReference type="Proteomes" id="UP000000557">
    <property type="component" value="Chromosome"/>
</dbReference>
<proteinExistence type="predicted"/>
<dbReference type="PATRIC" id="fig|251221.4.peg.230"/>
<dbReference type="SUPFAM" id="SSF54427">
    <property type="entry name" value="NTF2-like"/>
    <property type="match status" value="1"/>
</dbReference>
<dbReference type="PhylomeDB" id="Q7NP31"/>
<dbReference type="Pfam" id="PF07366">
    <property type="entry name" value="SnoaL"/>
    <property type="match status" value="1"/>
</dbReference>
<dbReference type="PANTHER" id="PTHR38436:SF1">
    <property type="entry name" value="ESTER CYCLASE"/>
    <property type="match status" value="1"/>
</dbReference>